<dbReference type="EMBL" id="MU006708">
    <property type="protein sequence ID" value="KAF2630027.1"/>
    <property type="molecule type" value="Genomic_DNA"/>
</dbReference>
<proteinExistence type="predicted"/>
<comment type="caution">
    <text evidence="1">The sequence shown here is derived from an EMBL/GenBank/DDBJ whole genome shotgun (WGS) entry which is preliminary data.</text>
</comment>
<organism evidence="1 2">
    <name type="scientific">Macroventuria anomochaeta</name>
    <dbReference type="NCBI Taxonomy" id="301207"/>
    <lineage>
        <taxon>Eukaryota</taxon>
        <taxon>Fungi</taxon>
        <taxon>Dikarya</taxon>
        <taxon>Ascomycota</taxon>
        <taxon>Pezizomycotina</taxon>
        <taxon>Dothideomycetes</taxon>
        <taxon>Pleosporomycetidae</taxon>
        <taxon>Pleosporales</taxon>
        <taxon>Pleosporineae</taxon>
        <taxon>Didymellaceae</taxon>
        <taxon>Macroventuria</taxon>
    </lineage>
</organism>
<protein>
    <submittedName>
        <fullName evidence="1">Uncharacterized protein</fullName>
    </submittedName>
</protein>
<keyword evidence="2" id="KW-1185">Reference proteome</keyword>
<evidence type="ECO:0000313" key="2">
    <source>
        <dbReference type="Proteomes" id="UP000799754"/>
    </source>
</evidence>
<dbReference type="Proteomes" id="UP000799754">
    <property type="component" value="Unassembled WGS sequence"/>
</dbReference>
<sequence length="201" mass="21494">MPIIYLSILPLFAAFALFTPPIAQTIYGTSICNPQTNYQIVAELNNGSYHNSSGTRSFTWNNTAARNLNVTEPWQIDLLVNDTIRDVQLKSIDNAAVLGTNKGYLSVPDGVRSTSFSIYQLAPVNATSDGDRSNGCSGVLSSGCIDYLRSAVLTTSPSTSCADSRLGENPRDEAVAACGTAFSTLAKSGHVSFYTSFLENT</sequence>
<accession>A0ACB6S932</accession>
<reference evidence="1" key="1">
    <citation type="journal article" date="2020" name="Stud. Mycol.">
        <title>101 Dothideomycetes genomes: a test case for predicting lifestyles and emergence of pathogens.</title>
        <authorList>
            <person name="Haridas S."/>
            <person name="Albert R."/>
            <person name="Binder M."/>
            <person name="Bloem J."/>
            <person name="Labutti K."/>
            <person name="Salamov A."/>
            <person name="Andreopoulos B."/>
            <person name="Baker S."/>
            <person name="Barry K."/>
            <person name="Bills G."/>
            <person name="Bluhm B."/>
            <person name="Cannon C."/>
            <person name="Castanera R."/>
            <person name="Culley D."/>
            <person name="Daum C."/>
            <person name="Ezra D."/>
            <person name="Gonzalez J."/>
            <person name="Henrissat B."/>
            <person name="Kuo A."/>
            <person name="Liang C."/>
            <person name="Lipzen A."/>
            <person name="Lutzoni F."/>
            <person name="Magnuson J."/>
            <person name="Mondo S."/>
            <person name="Nolan M."/>
            <person name="Ohm R."/>
            <person name="Pangilinan J."/>
            <person name="Park H.-J."/>
            <person name="Ramirez L."/>
            <person name="Alfaro M."/>
            <person name="Sun H."/>
            <person name="Tritt A."/>
            <person name="Yoshinaga Y."/>
            <person name="Zwiers L.-H."/>
            <person name="Turgeon B."/>
            <person name="Goodwin S."/>
            <person name="Spatafora J."/>
            <person name="Crous P."/>
            <person name="Grigoriev I."/>
        </authorList>
    </citation>
    <scope>NUCLEOTIDE SEQUENCE</scope>
    <source>
        <strain evidence="1">CBS 525.71</strain>
    </source>
</reference>
<gene>
    <name evidence="1" type="ORF">BU25DRAFT_263679</name>
</gene>
<name>A0ACB6S932_9PLEO</name>
<evidence type="ECO:0000313" key="1">
    <source>
        <dbReference type="EMBL" id="KAF2630027.1"/>
    </source>
</evidence>